<dbReference type="Gene3D" id="1.20.58.220">
    <property type="entry name" value="Phosphate transport system protein phou homolog 2, domain 2"/>
    <property type="match status" value="1"/>
</dbReference>
<reference evidence="2" key="1">
    <citation type="submission" date="2006-10" db="EMBL/GenBank/DDBJ databases">
        <title>Complete sequence of Solibacter usitatus Ellin6076.</title>
        <authorList>
            <consortium name="US DOE Joint Genome Institute"/>
            <person name="Copeland A."/>
            <person name="Lucas S."/>
            <person name="Lapidus A."/>
            <person name="Barry K."/>
            <person name="Detter J.C."/>
            <person name="Glavina del Rio T."/>
            <person name="Hammon N."/>
            <person name="Israni S."/>
            <person name="Dalin E."/>
            <person name="Tice H."/>
            <person name="Pitluck S."/>
            <person name="Thompson L.S."/>
            <person name="Brettin T."/>
            <person name="Bruce D."/>
            <person name="Han C."/>
            <person name="Tapia R."/>
            <person name="Gilna P."/>
            <person name="Schmutz J."/>
            <person name="Larimer F."/>
            <person name="Land M."/>
            <person name="Hauser L."/>
            <person name="Kyrpides N."/>
            <person name="Mikhailova N."/>
            <person name="Janssen P.H."/>
            <person name="Kuske C.R."/>
            <person name="Richardson P."/>
        </authorList>
    </citation>
    <scope>NUCLEOTIDE SEQUENCE</scope>
    <source>
        <strain evidence="2">Ellin6076</strain>
    </source>
</reference>
<evidence type="ECO:0008006" key="3">
    <source>
        <dbReference type="Google" id="ProtNLM"/>
    </source>
</evidence>
<dbReference type="HOGENOM" id="CLU_086031_0_1_0"/>
<evidence type="ECO:0000256" key="1">
    <source>
        <dbReference type="ARBA" id="ARBA00008591"/>
    </source>
</evidence>
<proteinExistence type="inferred from homology"/>
<accession>Q022D9</accession>
<dbReference type="PANTHER" id="PTHR37298">
    <property type="entry name" value="UPF0111 PROTEIN YKAA"/>
    <property type="match status" value="1"/>
</dbReference>
<dbReference type="eggNOG" id="COG1392">
    <property type="taxonomic scope" value="Bacteria"/>
</dbReference>
<organism evidence="2">
    <name type="scientific">Solibacter usitatus (strain Ellin6076)</name>
    <dbReference type="NCBI Taxonomy" id="234267"/>
    <lineage>
        <taxon>Bacteria</taxon>
        <taxon>Pseudomonadati</taxon>
        <taxon>Acidobacteriota</taxon>
        <taxon>Terriglobia</taxon>
        <taxon>Bryobacterales</taxon>
        <taxon>Solibacteraceae</taxon>
        <taxon>Candidatus Solibacter</taxon>
    </lineage>
</organism>
<dbReference type="SUPFAM" id="SSF109755">
    <property type="entry name" value="PhoU-like"/>
    <property type="match status" value="1"/>
</dbReference>
<dbReference type="AlphaFoldDB" id="Q022D9"/>
<gene>
    <name evidence="2" type="ordered locus">Acid_3187</name>
</gene>
<dbReference type="Pfam" id="PF01865">
    <property type="entry name" value="PhoU_div"/>
    <property type="match status" value="1"/>
</dbReference>
<comment type="similarity">
    <text evidence="1">Belongs to the UPF0111 family.</text>
</comment>
<dbReference type="KEGG" id="sus:Acid_3187"/>
<dbReference type="InterPro" id="IPR038078">
    <property type="entry name" value="PhoU-like_sf"/>
</dbReference>
<dbReference type="InterPro" id="IPR052912">
    <property type="entry name" value="UPF0111_domain"/>
</dbReference>
<sequence length="204" mass="23080">MRLLPREEKFYHLFLKQVEIISEATRLLLEGLRGGNARLAGVATEINVLEHRGDEVIHELFTRLNQTFITPIDPEDIHNLSSALDNVLDGIEDTSHRLVSYRIYPIPETMIKLSMMLVSCSTALKAAFQALEQNGPIMEHCIEINRLENEADLIGRSAVAELFDKETDPITLIKLKEVYEFFEATIDSCEDVADVLQNVVVKNS</sequence>
<name>Q022D9_SOLUE</name>
<dbReference type="InterPro" id="IPR018445">
    <property type="entry name" value="Put_Phosphate_transp_reg"/>
</dbReference>
<dbReference type="PANTHER" id="PTHR37298:SF1">
    <property type="entry name" value="UPF0111 PROTEIN YKAA"/>
    <property type="match status" value="1"/>
</dbReference>
<dbReference type="InParanoid" id="Q022D9"/>
<evidence type="ECO:0000313" key="2">
    <source>
        <dbReference type="EMBL" id="ABJ84164.1"/>
    </source>
</evidence>
<dbReference type="EMBL" id="CP000473">
    <property type="protein sequence ID" value="ABJ84164.1"/>
    <property type="molecule type" value="Genomic_DNA"/>
</dbReference>
<dbReference type="OrthoDB" id="9797568at2"/>
<protein>
    <recommendedName>
        <fullName evidence="3">Phosphate transport regulator</fullName>
    </recommendedName>
</protein>
<dbReference type="STRING" id="234267.Acid_3187"/>